<dbReference type="SUPFAM" id="SSF55136">
    <property type="entry name" value="Probable bacterial effector-binding domain"/>
    <property type="match status" value="1"/>
</dbReference>
<dbReference type="InterPro" id="IPR053182">
    <property type="entry name" value="YobU-like_regulator"/>
</dbReference>
<protein>
    <submittedName>
        <fullName evidence="2">AraC family transcriptional regulator</fullName>
    </submittedName>
</protein>
<dbReference type="Pfam" id="PF14526">
    <property type="entry name" value="Cass2"/>
    <property type="match status" value="1"/>
</dbReference>
<organism evidence="2 3">
    <name type="scientific">Kordia periserrulae</name>
    <dbReference type="NCBI Taxonomy" id="701523"/>
    <lineage>
        <taxon>Bacteria</taxon>
        <taxon>Pseudomonadati</taxon>
        <taxon>Bacteroidota</taxon>
        <taxon>Flavobacteriia</taxon>
        <taxon>Flavobacteriales</taxon>
        <taxon>Flavobacteriaceae</taxon>
        <taxon>Kordia</taxon>
    </lineage>
</organism>
<dbReference type="Proteomes" id="UP000244090">
    <property type="component" value="Unassembled WGS sequence"/>
</dbReference>
<feature type="domain" description="AraC effector-binding" evidence="1">
    <location>
        <begin position="3"/>
        <end position="159"/>
    </location>
</feature>
<evidence type="ECO:0000259" key="1">
    <source>
        <dbReference type="SMART" id="SM00871"/>
    </source>
</evidence>
<dbReference type="PANTHER" id="PTHR36444:SF2">
    <property type="entry name" value="TRANSCRIPTIONAL REGULATOR PROTEIN YOBU-RELATED"/>
    <property type="match status" value="1"/>
</dbReference>
<name>A0A2T6C394_9FLAO</name>
<sequence>MITFKTTQTLPQKKLVGKSMRMSLMQNTTPQLWKSFMQLRNSIKNAVGSDLYSLQVYDEMYFDNFNPQTEFTKYALTAVSDFESIPDEMEAFTLESGLYAVFLYQGLPQNFAEAFQYIFQKWLPNSEYTLDNRPHFEVLGAAYNPTSETSQEEVWIPIRI</sequence>
<comment type="caution">
    <text evidence="2">The sequence shown here is derived from an EMBL/GenBank/DDBJ whole genome shotgun (WGS) entry which is preliminary data.</text>
</comment>
<dbReference type="RefSeq" id="WP_108113773.1">
    <property type="nucleotide sequence ID" value="NZ_QBKT01000002.1"/>
</dbReference>
<dbReference type="InterPro" id="IPR010499">
    <property type="entry name" value="AraC_E-bd"/>
</dbReference>
<evidence type="ECO:0000313" key="3">
    <source>
        <dbReference type="Proteomes" id="UP000244090"/>
    </source>
</evidence>
<dbReference type="EMBL" id="QBKT01000002">
    <property type="protein sequence ID" value="PTX62791.1"/>
    <property type="molecule type" value="Genomic_DNA"/>
</dbReference>
<dbReference type="SMART" id="SM00871">
    <property type="entry name" value="AraC_E_bind"/>
    <property type="match status" value="1"/>
</dbReference>
<dbReference type="InterPro" id="IPR029441">
    <property type="entry name" value="Cass2"/>
</dbReference>
<dbReference type="InterPro" id="IPR011256">
    <property type="entry name" value="Reg_factor_effector_dom_sf"/>
</dbReference>
<dbReference type="OrthoDB" id="8560232at2"/>
<reference evidence="2 3" key="1">
    <citation type="submission" date="2018-04" db="EMBL/GenBank/DDBJ databases">
        <title>Genomic Encyclopedia of Archaeal and Bacterial Type Strains, Phase II (KMG-II): from individual species to whole genera.</title>
        <authorList>
            <person name="Goeker M."/>
        </authorList>
    </citation>
    <scope>NUCLEOTIDE SEQUENCE [LARGE SCALE GENOMIC DNA]</scope>
    <source>
        <strain evidence="2 3">DSM 25731</strain>
    </source>
</reference>
<accession>A0A2T6C394</accession>
<evidence type="ECO:0000313" key="2">
    <source>
        <dbReference type="EMBL" id="PTX62791.1"/>
    </source>
</evidence>
<dbReference type="Gene3D" id="3.20.80.10">
    <property type="entry name" value="Regulatory factor, effector binding domain"/>
    <property type="match status" value="1"/>
</dbReference>
<gene>
    <name evidence="2" type="ORF">C8N46_102191</name>
</gene>
<proteinExistence type="predicted"/>
<dbReference type="PANTHER" id="PTHR36444">
    <property type="entry name" value="TRANSCRIPTIONAL REGULATOR PROTEIN YOBU-RELATED"/>
    <property type="match status" value="1"/>
</dbReference>
<dbReference type="AlphaFoldDB" id="A0A2T6C394"/>
<keyword evidence="3" id="KW-1185">Reference proteome</keyword>